<feature type="transmembrane region" description="Helical" evidence="3">
    <location>
        <begin position="41"/>
        <end position="66"/>
    </location>
</feature>
<accession>A0A427A9X2</accession>
<dbReference type="GO" id="GO:0030687">
    <property type="term" value="C:preribosome, large subunit precursor"/>
    <property type="evidence" value="ECO:0007669"/>
    <property type="project" value="TreeGrafter"/>
</dbReference>
<dbReference type="AlphaFoldDB" id="A0A427A9X2"/>
<dbReference type="PANTHER" id="PTHR48103">
    <property type="entry name" value="MIDASIN-RELATED"/>
    <property type="match status" value="1"/>
</dbReference>
<keyword evidence="3" id="KW-0472">Membrane</keyword>
<protein>
    <submittedName>
        <fullName evidence="4">Uncharacterized protein</fullName>
    </submittedName>
</protein>
<evidence type="ECO:0000256" key="3">
    <source>
        <dbReference type="SAM" id="Phobius"/>
    </source>
</evidence>
<sequence length="191" mass="21013">MSYDGSFSCESAFKRLLSRCPALRSDPKLFALYQKVTSSSLSLAVVLDSGAFLITPTFLIVMFLILPKDGAATADDVVAAMAEPFLHPAYTIPIIGCFRPLCRRIADRAVAKLRAVPCLESVSEEDSDDVGEVDLHVIDFYVTRGRGLRLHELASLALCRALDLAPFLLRLFISSLAFYLLPKDLVLDINE</sequence>
<name>A0A427A9X2_ENSVE</name>
<dbReference type="GO" id="GO:0000055">
    <property type="term" value="P:ribosomal large subunit export from nucleus"/>
    <property type="evidence" value="ECO:0007669"/>
    <property type="project" value="TreeGrafter"/>
</dbReference>
<keyword evidence="3" id="KW-1133">Transmembrane helix</keyword>
<dbReference type="GO" id="GO:0005524">
    <property type="term" value="F:ATP binding"/>
    <property type="evidence" value="ECO:0007669"/>
    <property type="project" value="UniProtKB-KW"/>
</dbReference>
<proteinExistence type="predicted"/>
<evidence type="ECO:0000313" key="4">
    <source>
        <dbReference type="EMBL" id="RRT73013.1"/>
    </source>
</evidence>
<dbReference type="PANTHER" id="PTHR48103:SF2">
    <property type="entry name" value="MIDASIN"/>
    <property type="match status" value="1"/>
</dbReference>
<dbReference type="EMBL" id="AMZH03003222">
    <property type="protein sequence ID" value="RRT73013.1"/>
    <property type="molecule type" value="Genomic_DNA"/>
</dbReference>
<organism evidence="4 5">
    <name type="scientific">Ensete ventricosum</name>
    <name type="common">Abyssinian banana</name>
    <name type="synonym">Musa ensete</name>
    <dbReference type="NCBI Taxonomy" id="4639"/>
    <lineage>
        <taxon>Eukaryota</taxon>
        <taxon>Viridiplantae</taxon>
        <taxon>Streptophyta</taxon>
        <taxon>Embryophyta</taxon>
        <taxon>Tracheophyta</taxon>
        <taxon>Spermatophyta</taxon>
        <taxon>Magnoliopsida</taxon>
        <taxon>Liliopsida</taxon>
        <taxon>Zingiberales</taxon>
        <taxon>Musaceae</taxon>
        <taxon>Ensete</taxon>
    </lineage>
</organism>
<comment type="caution">
    <text evidence="4">The sequence shown here is derived from an EMBL/GenBank/DDBJ whole genome shotgun (WGS) entry which is preliminary data.</text>
</comment>
<reference evidence="4 5" key="1">
    <citation type="journal article" date="2014" name="Agronomy (Basel)">
        <title>A Draft Genome Sequence for Ensete ventricosum, the Drought-Tolerant Tree Against Hunger.</title>
        <authorList>
            <person name="Harrison J."/>
            <person name="Moore K.A."/>
            <person name="Paszkiewicz K."/>
            <person name="Jones T."/>
            <person name="Grant M."/>
            <person name="Ambacheew D."/>
            <person name="Muzemil S."/>
            <person name="Studholme D.J."/>
        </authorList>
    </citation>
    <scope>NUCLEOTIDE SEQUENCE [LARGE SCALE GENOMIC DNA]</scope>
</reference>
<gene>
    <name evidence="4" type="ORF">B296_00033109</name>
</gene>
<dbReference type="GO" id="GO:0005634">
    <property type="term" value="C:nucleus"/>
    <property type="evidence" value="ECO:0007669"/>
    <property type="project" value="TreeGrafter"/>
</dbReference>
<keyword evidence="1" id="KW-0547">Nucleotide-binding</keyword>
<keyword evidence="2" id="KW-0067">ATP-binding</keyword>
<keyword evidence="3" id="KW-0812">Transmembrane</keyword>
<evidence type="ECO:0000313" key="5">
    <source>
        <dbReference type="Proteomes" id="UP000287651"/>
    </source>
</evidence>
<evidence type="ECO:0000256" key="1">
    <source>
        <dbReference type="ARBA" id="ARBA00022741"/>
    </source>
</evidence>
<dbReference type="GO" id="GO:0000027">
    <property type="term" value="P:ribosomal large subunit assembly"/>
    <property type="evidence" value="ECO:0007669"/>
    <property type="project" value="TreeGrafter"/>
</dbReference>
<evidence type="ECO:0000256" key="2">
    <source>
        <dbReference type="ARBA" id="ARBA00022840"/>
    </source>
</evidence>
<dbReference type="Proteomes" id="UP000287651">
    <property type="component" value="Unassembled WGS sequence"/>
</dbReference>